<proteinExistence type="predicted"/>
<dbReference type="SUPFAM" id="SSF55729">
    <property type="entry name" value="Acyl-CoA N-acyltransferases (Nat)"/>
    <property type="match status" value="1"/>
</dbReference>
<dbReference type="EMBL" id="PYGA01000003">
    <property type="protein sequence ID" value="PSK99428.1"/>
    <property type="molecule type" value="Genomic_DNA"/>
</dbReference>
<organism evidence="2 3">
    <name type="scientific">Murinocardiopsis flavida</name>
    <dbReference type="NCBI Taxonomy" id="645275"/>
    <lineage>
        <taxon>Bacteria</taxon>
        <taxon>Bacillati</taxon>
        <taxon>Actinomycetota</taxon>
        <taxon>Actinomycetes</taxon>
        <taxon>Streptosporangiales</taxon>
        <taxon>Nocardiopsidaceae</taxon>
        <taxon>Murinocardiopsis</taxon>
    </lineage>
</organism>
<dbReference type="AlphaFoldDB" id="A0A2P8DQF4"/>
<dbReference type="InterPro" id="IPR000182">
    <property type="entry name" value="GNAT_dom"/>
</dbReference>
<dbReference type="InterPro" id="IPR016181">
    <property type="entry name" value="Acyl_CoA_acyltransferase"/>
</dbReference>
<gene>
    <name evidence="2" type="ORF">CLV63_103153</name>
</gene>
<sequence length="189" mass="21358">MTPPDAFRDQPELHGTAIRLEPMAERHFAGLWPLFADEDVRRLTGTHQRFTEDEVRRFTATRRDLHDRADWTVVRAADGAVLGDAAVNDFDHHNASAGFRIALAGPALGRGHGTEALRLVVDHVFDTVGLHRLELEVYAFNPRARRCYEKAGFTAEGVRRDALYWDGAWHDAVTMAVLAGDPRPWREHQ</sequence>
<dbReference type="Pfam" id="PF13302">
    <property type="entry name" value="Acetyltransf_3"/>
    <property type="match status" value="1"/>
</dbReference>
<dbReference type="PROSITE" id="PS51186">
    <property type="entry name" value="GNAT"/>
    <property type="match status" value="1"/>
</dbReference>
<dbReference type="GO" id="GO:0016747">
    <property type="term" value="F:acyltransferase activity, transferring groups other than amino-acyl groups"/>
    <property type="evidence" value="ECO:0007669"/>
    <property type="project" value="InterPro"/>
</dbReference>
<dbReference type="RefSeq" id="WP_106581844.1">
    <property type="nucleotide sequence ID" value="NZ_PYGA01000003.1"/>
</dbReference>
<dbReference type="Proteomes" id="UP000240542">
    <property type="component" value="Unassembled WGS sequence"/>
</dbReference>
<dbReference type="PANTHER" id="PTHR43610">
    <property type="entry name" value="BLL6696 PROTEIN"/>
    <property type="match status" value="1"/>
</dbReference>
<keyword evidence="3" id="KW-1185">Reference proteome</keyword>
<accession>A0A2P8DQF4</accession>
<evidence type="ECO:0000313" key="3">
    <source>
        <dbReference type="Proteomes" id="UP000240542"/>
    </source>
</evidence>
<dbReference type="OrthoDB" id="9814648at2"/>
<reference evidence="2 3" key="1">
    <citation type="submission" date="2018-03" db="EMBL/GenBank/DDBJ databases">
        <title>Genomic Encyclopedia of Archaeal and Bacterial Type Strains, Phase II (KMG-II): from individual species to whole genera.</title>
        <authorList>
            <person name="Goeker M."/>
        </authorList>
    </citation>
    <scope>NUCLEOTIDE SEQUENCE [LARGE SCALE GENOMIC DNA]</scope>
    <source>
        <strain evidence="2 3">DSM 45312</strain>
    </source>
</reference>
<feature type="domain" description="N-acetyltransferase" evidence="1">
    <location>
        <begin position="18"/>
        <end position="180"/>
    </location>
</feature>
<comment type="caution">
    <text evidence="2">The sequence shown here is derived from an EMBL/GenBank/DDBJ whole genome shotgun (WGS) entry which is preliminary data.</text>
</comment>
<evidence type="ECO:0000313" key="2">
    <source>
        <dbReference type="EMBL" id="PSK99428.1"/>
    </source>
</evidence>
<name>A0A2P8DQF4_9ACTN</name>
<evidence type="ECO:0000259" key="1">
    <source>
        <dbReference type="PROSITE" id="PS51186"/>
    </source>
</evidence>
<protein>
    <submittedName>
        <fullName evidence="2">RimJ/RimL family protein N-acetyltransferase</fullName>
    </submittedName>
</protein>
<keyword evidence="2" id="KW-0808">Transferase</keyword>
<dbReference type="PANTHER" id="PTHR43610:SF1">
    <property type="entry name" value="N-ACETYLTRANSFERASE DOMAIN-CONTAINING PROTEIN"/>
    <property type="match status" value="1"/>
</dbReference>
<dbReference type="Gene3D" id="3.40.630.30">
    <property type="match status" value="1"/>
</dbReference>